<dbReference type="OrthoDB" id="5904133at2759"/>
<dbReference type="Proteomes" id="UP000580250">
    <property type="component" value="Unassembled WGS sequence"/>
</dbReference>
<protein>
    <submittedName>
        <fullName evidence="1">Uncharacterized protein</fullName>
    </submittedName>
</protein>
<dbReference type="AlphaFoldDB" id="A0A6V7X9B3"/>
<organism evidence="1 2">
    <name type="scientific">Meloidogyne enterolobii</name>
    <name type="common">Root-knot nematode worm</name>
    <name type="synonym">Meloidogyne mayaguensis</name>
    <dbReference type="NCBI Taxonomy" id="390850"/>
    <lineage>
        <taxon>Eukaryota</taxon>
        <taxon>Metazoa</taxon>
        <taxon>Ecdysozoa</taxon>
        <taxon>Nematoda</taxon>
        <taxon>Chromadorea</taxon>
        <taxon>Rhabditida</taxon>
        <taxon>Tylenchina</taxon>
        <taxon>Tylenchomorpha</taxon>
        <taxon>Tylenchoidea</taxon>
        <taxon>Meloidogynidae</taxon>
        <taxon>Meloidogyninae</taxon>
        <taxon>Meloidogyne</taxon>
    </lineage>
</organism>
<comment type="caution">
    <text evidence="1">The sequence shown here is derived from an EMBL/GenBank/DDBJ whole genome shotgun (WGS) entry which is preliminary data.</text>
</comment>
<evidence type="ECO:0000313" key="2">
    <source>
        <dbReference type="Proteomes" id="UP000580250"/>
    </source>
</evidence>
<reference evidence="1 2" key="1">
    <citation type="submission" date="2020-08" db="EMBL/GenBank/DDBJ databases">
        <authorList>
            <person name="Koutsovoulos G."/>
            <person name="Danchin GJ E."/>
        </authorList>
    </citation>
    <scope>NUCLEOTIDE SEQUENCE [LARGE SCALE GENOMIC DNA]</scope>
</reference>
<dbReference type="EMBL" id="CAJEWN010001259">
    <property type="protein sequence ID" value="CAD2195930.1"/>
    <property type="molecule type" value="Genomic_DNA"/>
</dbReference>
<name>A0A6V7X9B3_MELEN</name>
<evidence type="ECO:0000313" key="1">
    <source>
        <dbReference type="EMBL" id="CAD2195930.1"/>
    </source>
</evidence>
<sequence length="373" mass="44033">MSLPSNSAEQNVVEQNLNAACSKKENEAQSTTLTDDITQTLDWTDEEYKNKLKMRATINSPLTKKWIKKIPTKIKINLSAQEKLDVFKYLNFSQLISFQKTNYYFNNFITQYKNELARDYFNIKIIDKLAMKQSKSGLPQNSLLQVPDPNRPGQALKYKKIDIKVKSYEFLLNDDLKKKWELAVTERIPLFLSFNNSCEAYILLDKLYPTNEETAKGKCNLILKFPLFPKNIKEMCIIRYWLERLFRCGYERAEFENIIFNPVLIKLLFENEVKKLYTKQTTLRYCLSKFESEGMKFVKDHLKIFDKFCVEFTLYNEDSDFDGIILEILNEGARFPHVCITNHLDLSIVELIKKVRRYIKIIFPNPSKIKKKY</sequence>
<proteinExistence type="predicted"/>
<gene>
    <name evidence="1" type="ORF">MENT_LOCUS49050</name>
</gene>
<accession>A0A6V7X9B3</accession>